<keyword evidence="3" id="KW-1185">Reference proteome</keyword>
<feature type="signal peptide" evidence="1">
    <location>
        <begin position="1"/>
        <end position="26"/>
    </location>
</feature>
<evidence type="ECO:0000256" key="1">
    <source>
        <dbReference type="SAM" id="SignalP"/>
    </source>
</evidence>
<dbReference type="OrthoDB" id="5622860at2"/>
<dbReference type="EMBL" id="FWPT01000011">
    <property type="protein sequence ID" value="SMA50181.1"/>
    <property type="molecule type" value="Genomic_DNA"/>
</dbReference>
<reference evidence="2 3" key="1">
    <citation type="submission" date="2017-03" db="EMBL/GenBank/DDBJ databases">
        <authorList>
            <person name="Afonso C.L."/>
            <person name="Miller P.J."/>
            <person name="Scott M.A."/>
            <person name="Spackman E."/>
            <person name="Goraichik I."/>
            <person name="Dimitrov K.M."/>
            <person name="Suarez D.L."/>
            <person name="Swayne D.E."/>
        </authorList>
    </citation>
    <scope>NUCLEOTIDE SEQUENCE [LARGE SCALE GENOMIC DNA]</scope>
    <source>
        <strain evidence="2">SB41UT1</strain>
    </source>
</reference>
<name>A0A1X7APD0_9GAMM</name>
<dbReference type="InterPro" id="IPR016963">
    <property type="entry name" value="Glycoporin_RafY"/>
</dbReference>
<accession>A0A1X7APD0</accession>
<sequence>MNRMHVDTIRASIIAALCFTPSCLLAAWTSPDGSLTIGGNAELNFDVIHDDRGVHICAKDGGCKDGAAKGDPTTGKLTKAQLNDDSRILLQVEWNLTRDDGAFVSAQAEPLIRTDNQVLVDEAYLMFGYKKEWYFQLGRYEAMNLFPLGKDIAMFYAAGSDGIGEGIYYYMAKEARGRLDKAGQARIVGEMGQWTAEVSTIYGNTADILKSSTIYRNDAEPNVSSDNNSFMVRPAINYQSENNGWGVSFGGEYEVNKDSVTYAGPTDVAQKYDLAHRYGLAATTTINTGQLEWNTSVAWQNAKESWKAWTVNSNIIYAGAAAIGASYAKNNFKHDATTYKTEDAKSYLIYTSYTVPILGFENTAVTFALSYSDTKNAYGKKGVDEKTTAFRTRFNYYF</sequence>
<evidence type="ECO:0008006" key="4">
    <source>
        <dbReference type="Google" id="ProtNLM"/>
    </source>
</evidence>
<organism evidence="2 3">
    <name type="scientific">Parendozoicomonas haliclonae</name>
    <dbReference type="NCBI Taxonomy" id="1960125"/>
    <lineage>
        <taxon>Bacteria</taxon>
        <taxon>Pseudomonadati</taxon>
        <taxon>Pseudomonadota</taxon>
        <taxon>Gammaproteobacteria</taxon>
        <taxon>Oceanospirillales</taxon>
        <taxon>Endozoicomonadaceae</taxon>
        <taxon>Parendozoicomonas</taxon>
    </lineage>
</organism>
<dbReference type="SUPFAM" id="SSF56935">
    <property type="entry name" value="Porins"/>
    <property type="match status" value="1"/>
</dbReference>
<dbReference type="AlphaFoldDB" id="A0A1X7APD0"/>
<feature type="chain" id="PRO_5012959559" description="Porin" evidence="1">
    <location>
        <begin position="27"/>
        <end position="398"/>
    </location>
</feature>
<proteinExistence type="predicted"/>
<evidence type="ECO:0000313" key="2">
    <source>
        <dbReference type="EMBL" id="SMA50181.1"/>
    </source>
</evidence>
<evidence type="ECO:0000313" key="3">
    <source>
        <dbReference type="Proteomes" id="UP000196573"/>
    </source>
</evidence>
<dbReference type="Proteomes" id="UP000196573">
    <property type="component" value="Unassembled WGS sequence"/>
</dbReference>
<keyword evidence="1" id="KW-0732">Signal</keyword>
<gene>
    <name evidence="2" type="ORF">EHSB41UT_03974</name>
</gene>
<protein>
    <recommendedName>
        <fullName evidence="4">Porin</fullName>
    </recommendedName>
</protein>
<dbReference type="Pfam" id="PF16966">
    <property type="entry name" value="Porin_8"/>
    <property type="match status" value="1"/>
</dbReference>